<dbReference type="PANTHER" id="PTHR43344:SF2">
    <property type="entry name" value="PHOSPHOSERINE PHOSPHATASE"/>
    <property type="match status" value="1"/>
</dbReference>
<comment type="function">
    <text evidence="2">Catalyzes the reversible oxidation of 3-phospho-D-glycerate to 3-phosphonooxypyruvate, the first step of the phosphorylated L-serine biosynthesis pathway. Also catalyzes the reversible oxidation of 2-hydroxyglutarate to 2-oxoglutarate.</text>
</comment>
<dbReference type="InterPro" id="IPR050582">
    <property type="entry name" value="HAD-like_SerB"/>
</dbReference>
<feature type="coiled-coil region" evidence="16">
    <location>
        <begin position="100"/>
        <end position="127"/>
    </location>
</feature>
<dbReference type="Pfam" id="PF00389">
    <property type="entry name" value="2-Hacid_dh"/>
    <property type="match status" value="1"/>
</dbReference>
<keyword evidence="19" id="KW-1185">Reference proteome</keyword>
<dbReference type="EC" id="3.1.3.3" evidence="4"/>
<dbReference type="Pfam" id="PF22629">
    <property type="entry name" value="ACT_AHAS_ss"/>
    <property type="match status" value="1"/>
</dbReference>
<dbReference type="CDD" id="cd04901">
    <property type="entry name" value="ACT_3PGDH"/>
    <property type="match status" value="1"/>
</dbReference>
<dbReference type="InterPro" id="IPR036412">
    <property type="entry name" value="HAD-like_sf"/>
</dbReference>
<evidence type="ECO:0000256" key="6">
    <source>
        <dbReference type="ARBA" id="ARBA00021582"/>
    </source>
</evidence>
<dbReference type="Gene3D" id="3.30.70.260">
    <property type="match status" value="1"/>
</dbReference>
<evidence type="ECO:0000256" key="5">
    <source>
        <dbReference type="ARBA" id="ARBA00013001"/>
    </source>
</evidence>
<dbReference type="InterPro" id="IPR045865">
    <property type="entry name" value="ACT-like_dom_sf"/>
</dbReference>
<evidence type="ECO:0000256" key="13">
    <source>
        <dbReference type="ARBA" id="ARBA00048126"/>
    </source>
</evidence>
<reference evidence="18 19" key="1">
    <citation type="submission" date="2021-04" db="EMBL/GenBank/DDBJ databases">
        <title>Chitinophaga sp. nov., isolated from the rhizosphere soil.</title>
        <authorList>
            <person name="He S."/>
        </authorList>
    </citation>
    <scope>NUCLEOTIDE SEQUENCE [LARGE SCALE GENOMIC DNA]</scope>
    <source>
        <strain evidence="18 19">2R12</strain>
    </source>
</reference>
<evidence type="ECO:0000256" key="15">
    <source>
        <dbReference type="ARBA" id="ARBA00048523"/>
    </source>
</evidence>
<sequence length="471" mass="53563">MLFLQIVKKRLPDSRKPFLSEKCHFNFYFCAPISATAGFFKKESVSKKYYIIDFDSTFTQVEALDELARISLQGHPDRELIYKKIEDLTNLAMDGKLSFRESLAARVKLLEANKDHLKQLVKHLKKQVSTSFSRNRDFFKHHADDVLIVSGGFKEFITPVVLPFHIKKENIYANTFVFNDERKIVGYDENNPLSNEGGKVKLLKELQLQGEIHGIGDGYSDFQLKESGMIKKFYAFTENIERKSVTEKADHITPSLDEFLYVNNLPSAISYPKNRIQCLVVGDVPEAAVKYLKKDGFSVKHVTALEDKQLKDAGIILLGNKESLSVEKLNRAVKLKVIGYFGNGKKHIPQDTCTDRGIVIFDNIKKPESVAKRIAKFINTGDAFKSSNFPNIPLPKVKNGHRLIHIHRNVPGIMASVNQVLADTQLNIVSQFLMTNERIGYVITDISAAYDKKILKELKQIKDTISFRVVY</sequence>
<dbReference type="EMBL" id="JAGTXB010000004">
    <property type="protein sequence ID" value="MBS0027599.1"/>
    <property type="molecule type" value="Genomic_DNA"/>
</dbReference>
<evidence type="ECO:0000256" key="1">
    <source>
        <dbReference type="ARBA" id="ARBA00001946"/>
    </source>
</evidence>
<dbReference type="InterPro" id="IPR054480">
    <property type="entry name" value="AHAS_small-like_ACT"/>
</dbReference>
<evidence type="ECO:0000256" key="8">
    <source>
        <dbReference type="ARBA" id="ARBA00022723"/>
    </source>
</evidence>
<feature type="domain" description="ACT" evidence="17">
    <location>
        <begin position="402"/>
        <end position="471"/>
    </location>
</feature>
<comment type="catalytic activity">
    <reaction evidence="14">
        <text>O-phospho-L-serine + H2O = L-serine + phosphate</text>
        <dbReference type="Rhea" id="RHEA:21208"/>
        <dbReference type="ChEBI" id="CHEBI:15377"/>
        <dbReference type="ChEBI" id="CHEBI:33384"/>
        <dbReference type="ChEBI" id="CHEBI:43474"/>
        <dbReference type="ChEBI" id="CHEBI:57524"/>
        <dbReference type="EC" id="3.1.3.3"/>
    </reaction>
</comment>
<dbReference type="Gene3D" id="3.40.50.1000">
    <property type="entry name" value="HAD superfamily/HAD-like"/>
    <property type="match status" value="1"/>
</dbReference>
<gene>
    <name evidence="18" type="ORF">KE626_09795</name>
</gene>
<evidence type="ECO:0000256" key="14">
    <source>
        <dbReference type="ARBA" id="ARBA00048138"/>
    </source>
</evidence>
<evidence type="ECO:0000256" key="11">
    <source>
        <dbReference type="ARBA" id="ARBA00023299"/>
    </source>
</evidence>
<evidence type="ECO:0000256" key="7">
    <source>
        <dbReference type="ARBA" id="ARBA00022605"/>
    </source>
</evidence>
<evidence type="ECO:0000313" key="18">
    <source>
        <dbReference type="EMBL" id="MBS0027599.1"/>
    </source>
</evidence>
<comment type="cofactor">
    <cofactor evidence="1">
        <name>Mg(2+)</name>
        <dbReference type="ChEBI" id="CHEBI:18420"/>
    </cofactor>
</comment>
<keyword evidence="9" id="KW-0378">Hydrolase</keyword>
<evidence type="ECO:0000259" key="17">
    <source>
        <dbReference type="PROSITE" id="PS51671"/>
    </source>
</evidence>
<dbReference type="SUPFAM" id="SSF55021">
    <property type="entry name" value="ACT-like"/>
    <property type="match status" value="1"/>
</dbReference>
<name>A0ABS5IXB0_9BACT</name>
<keyword evidence="10" id="KW-0460">Magnesium</keyword>
<comment type="pathway">
    <text evidence="3">Amino-acid biosynthesis; L-serine biosynthesis; L-serine from 3-phospho-D-glycerate: step 3/3.</text>
</comment>
<keyword evidence="11" id="KW-0718">Serine biosynthesis</keyword>
<dbReference type="InterPro" id="IPR002912">
    <property type="entry name" value="ACT_dom"/>
</dbReference>
<comment type="catalytic activity">
    <reaction evidence="13">
        <text>(R)-2-hydroxyglutarate + NAD(+) = 2-oxoglutarate + NADH + H(+)</text>
        <dbReference type="Rhea" id="RHEA:49612"/>
        <dbReference type="ChEBI" id="CHEBI:15378"/>
        <dbReference type="ChEBI" id="CHEBI:15801"/>
        <dbReference type="ChEBI" id="CHEBI:16810"/>
        <dbReference type="ChEBI" id="CHEBI:57540"/>
        <dbReference type="ChEBI" id="CHEBI:57945"/>
        <dbReference type="EC" id="1.1.1.399"/>
    </reaction>
</comment>
<dbReference type="Pfam" id="PF12710">
    <property type="entry name" value="HAD"/>
    <property type="match status" value="1"/>
</dbReference>
<evidence type="ECO:0000256" key="12">
    <source>
        <dbReference type="ARBA" id="ARBA00030455"/>
    </source>
</evidence>
<proteinExistence type="predicted"/>
<organism evidence="18 19">
    <name type="scientific">Chitinophaga hostae</name>
    <dbReference type="NCBI Taxonomy" id="2831022"/>
    <lineage>
        <taxon>Bacteria</taxon>
        <taxon>Pseudomonadati</taxon>
        <taxon>Bacteroidota</taxon>
        <taxon>Chitinophagia</taxon>
        <taxon>Chitinophagales</taxon>
        <taxon>Chitinophagaceae</taxon>
        <taxon>Chitinophaga</taxon>
    </lineage>
</organism>
<evidence type="ECO:0000256" key="2">
    <source>
        <dbReference type="ARBA" id="ARBA00003800"/>
    </source>
</evidence>
<dbReference type="PANTHER" id="PTHR43344">
    <property type="entry name" value="PHOSPHOSERINE PHOSPHATASE"/>
    <property type="match status" value="1"/>
</dbReference>
<comment type="caution">
    <text evidence="18">The sequence shown here is derived from an EMBL/GenBank/DDBJ whole genome shotgun (WGS) entry which is preliminary data.</text>
</comment>
<evidence type="ECO:0000256" key="4">
    <source>
        <dbReference type="ARBA" id="ARBA00012640"/>
    </source>
</evidence>
<dbReference type="EC" id="1.1.1.399" evidence="5"/>
<dbReference type="Proteomes" id="UP000676386">
    <property type="component" value="Unassembled WGS sequence"/>
</dbReference>
<evidence type="ECO:0000256" key="10">
    <source>
        <dbReference type="ARBA" id="ARBA00022842"/>
    </source>
</evidence>
<dbReference type="SUPFAM" id="SSF56784">
    <property type="entry name" value="HAD-like"/>
    <property type="match status" value="1"/>
</dbReference>
<dbReference type="InterPro" id="IPR006139">
    <property type="entry name" value="D-isomer_2_OHA_DH_cat_dom"/>
</dbReference>
<keyword evidence="7" id="KW-0028">Amino-acid biosynthesis</keyword>
<evidence type="ECO:0000256" key="16">
    <source>
        <dbReference type="SAM" id="Coils"/>
    </source>
</evidence>
<keyword evidence="16" id="KW-0175">Coiled coil</keyword>
<dbReference type="PROSITE" id="PS51671">
    <property type="entry name" value="ACT"/>
    <property type="match status" value="1"/>
</dbReference>
<accession>A0ABS5IXB0</accession>
<dbReference type="Gene3D" id="1.10.150.210">
    <property type="entry name" value="Phosphoserine phosphatase, domain 2"/>
    <property type="match status" value="1"/>
</dbReference>
<protein>
    <recommendedName>
        <fullName evidence="6">D-3-phosphoglycerate dehydrogenase</fullName>
        <ecNumber evidence="5">1.1.1.399</ecNumber>
        <ecNumber evidence="4">3.1.3.3</ecNumber>
    </recommendedName>
    <alternativeName>
        <fullName evidence="12">2-oxoglutarate reductase</fullName>
    </alternativeName>
</protein>
<dbReference type="InterPro" id="IPR023214">
    <property type="entry name" value="HAD_sf"/>
</dbReference>
<dbReference type="SUPFAM" id="SSF52283">
    <property type="entry name" value="Formate/glycerate dehydrogenase catalytic domain-like"/>
    <property type="match status" value="1"/>
</dbReference>
<dbReference type="NCBIfam" id="TIGR01488">
    <property type="entry name" value="HAD-SF-IB"/>
    <property type="match status" value="1"/>
</dbReference>
<comment type="catalytic activity">
    <reaction evidence="15">
        <text>O-phospho-D-serine + H2O = D-serine + phosphate</text>
        <dbReference type="Rhea" id="RHEA:24873"/>
        <dbReference type="ChEBI" id="CHEBI:15377"/>
        <dbReference type="ChEBI" id="CHEBI:35247"/>
        <dbReference type="ChEBI" id="CHEBI:43474"/>
        <dbReference type="ChEBI" id="CHEBI:58680"/>
        <dbReference type="EC" id="3.1.3.3"/>
    </reaction>
</comment>
<dbReference type="Gene3D" id="3.40.50.720">
    <property type="entry name" value="NAD(P)-binding Rossmann-like Domain"/>
    <property type="match status" value="1"/>
</dbReference>
<evidence type="ECO:0000256" key="9">
    <source>
        <dbReference type="ARBA" id="ARBA00022801"/>
    </source>
</evidence>
<keyword evidence="8" id="KW-0479">Metal-binding</keyword>
<evidence type="ECO:0000313" key="19">
    <source>
        <dbReference type="Proteomes" id="UP000676386"/>
    </source>
</evidence>
<evidence type="ECO:0000256" key="3">
    <source>
        <dbReference type="ARBA" id="ARBA00005135"/>
    </source>
</evidence>